<proteinExistence type="predicted"/>
<evidence type="ECO:0000313" key="1">
    <source>
        <dbReference type="EMBL" id="QBK91350.1"/>
    </source>
</evidence>
<protein>
    <submittedName>
        <fullName evidence="1">Uncharacterized protein</fullName>
    </submittedName>
</protein>
<reference evidence="1" key="1">
    <citation type="journal article" date="2019" name="MBio">
        <title>Virus Genomes from Deep Sea Sediments Expand the Ocean Megavirome and Support Independent Origins of Viral Gigantism.</title>
        <authorList>
            <person name="Backstrom D."/>
            <person name="Yutin N."/>
            <person name="Jorgensen S.L."/>
            <person name="Dharamshi J."/>
            <person name="Homa F."/>
            <person name="Zaremba-Niedwiedzka K."/>
            <person name="Spang A."/>
            <person name="Wolf Y.I."/>
            <person name="Koonin E.V."/>
            <person name="Ettema T.J."/>
        </authorList>
    </citation>
    <scope>NUCLEOTIDE SEQUENCE</scope>
</reference>
<name>A0A481Z881_9VIRU</name>
<accession>A0A481Z881</accession>
<sequence>MNSTQTQTQTQLPTDQLVIFTPHNEQLKNDLLSRKVDNVIVSTIDGNKIIDLVYQDFIFCDGVIQASVENAPLYCPVFFIEDDETIEDIFKRYDGEIYHTVDKLSVLNKTRSQLVEICGEEGENAESLGEITIVTAFDSKDKYSFGYMLTNDFEHETEESVCKSVTFEVNQYSKRQIDFEAPVSEEHAIRAAEQFLSKSLDKKYYDLVADDLRDECSSWKEANKLYKCRGDCLHSICIEKSTLIDGQLAFTLLV</sequence>
<dbReference type="EMBL" id="MK500529">
    <property type="protein sequence ID" value="QBK91350.1"/>
    <property type="molecule type" value="Genomic_DNA"/>
</dbReference>
<gene>
    <name evidence="1" type="ORF">LCPAC202_03240</name>
</gene>
<organism evidence="1">
    <name type="scientific">Pithovirus LCPAC202</name>
    <dbReference type="NCBI Taxonomy" id="2506592"/>
    <lineage>
        <taxon>Viruses</taxon>
        <taxon>Pithoviruses</taxon>
    </lineage>
</organism>